<reference evidence="1" key="1">
    <citation type="submission" date="2020-04" db="EMBL/GenBank/DDBJ databases">
        <authorList>
            <person name="Chiriac C."/>
            <person name="Salcher M."/>
            <person name="Ghai R."/>
            <person name="Kavagutti S V."/>
        </authorList>
    </citation>
    <scope>NUCLEOTIDE SEQUENCE</scope>
</reference>
<protein>
    <submittedName>
        <fullName evidence="1">Uncharacterized protein</fullName>
    </submittedName>
</protein>
<name>A0A6J5KWY2_9CAUD</name>
<accession>A0A6J5KWY2</accession>
<evidence type="ECO:0000313" key="1">
    <source>
        <dbReference type="EMBL" id="CAB4125423.1"/>
    </source>
</evidence>
<organism evidence="1">
    <name type="scientific">uncultured Caudovirales phage</name>
    <dbReference type="NCBI Taxonomy" id="2100421"/>
    <lineage>
        <taxon>Viruses</taxon>
        <taxon>Duplodnaviria</taxon>
        <taxon>Heunggongvirae</taxon>
        <taxon>Uroviricota</taxon>
        <taxon>Caudoviricetes</taxon>
        <taxon>Peduoviridae</taxon>
        <taxon>Maltschvirus</taxon>
        <taxon>Maltschvirus maltsch</taxon>
    </lineage>
</organism>
<dbReference type="EMBL" id="LR796186">
    <property type="protein sequence ID" value="CAB4125423.1"/>
    <property type="molecule type" value="Genomic_DNA"/>
</dbReference>
<proteinExistence type="predicted"/>
<sequence length="108" mass="11396">MAISSNLFIDQGTAFSVVVDINNDNGTNFDLTSYTALAQIRRTYGTTTAINFTATINVVNSTVTLSLTPAQTAALSGRYVYDLIITSTGTATRVVQGVVVVDPSVTRA</sequence>
<gene>
    <name evidence="1" type="ORF">UFOVP58_135</name>
</gene>